<dbReference type="Proteomes" id="UP000585614">
    <property type="component" value="Unassembled WGS sequence"/>
</dbReference>
<feature type="compositionally biased region" description="Polar residues" evidence="1">
    <location>
        <begin position="30"/>
        <end position="40"/>
    </location>
</feature>
<dbReference type="EMBL" id="JACAGC010000021">
    <property type="protein sequence ID" value="KAF6293186.1"/>
    <property type="molecule type" value="Genomic_DNA"/>
</dbReference>
<feature type="region of interest" description="Disordered" evidence="1">
    <location>
        <begin position="15"/>
        <end position="40"/>
    </location>
</feature>
<organism evidence="2 3">
    <name type="scientific">Rhinolophus ferrumequinum</name>
    <name type="common">Greater horseshoe bat</name>
    <dbReference type="NCBI Taxonomy" id="59479"/>
    <lineage>
        <taxon>Eukaryota</taxon>
        <taxon>Metazoa</taxon>
        <taxon>Chordata</taxon>
        <taxon>Craniata</taxon>
        <taxon>Vertebrata</taxon>
        <taxon>Euteleostomi</taxon>
        <taxon>Mammalia</taxon>
        <taxon>Eutheria</taxon>
        <taxon>Laurasiatheria</taxon>
        <taxon>Chiroptera</taxon>
        <taxon>Yinpterochiroptera</taxon>
        <taxon>Rhinolophoidea</taxon>
        <taxon>Rhinolophidae</taxon>
        <taxon>Rhinolophinae</taxon>
        <taxon>Rhinolophus</taxon>
    </lineage>
</organism>
<sequence>MVLGAQEVCCLERAEQNAEHGESQRRKNGYFSTNDGTQDNGKLMLKSPTPLIQGSGWVFKGIEGTELGVPGLSFPEGKEDMDVDGSGCVAETRRGIKETLHGEELAPVYPQVLDLLCGQQAGTGIRNPHHPKPPTSRRLKPRWAWEGAKGFCP</sequence>
<proteinExistence type="predicted"/>
<evidence type="ECO:0000313" key="3">
    <source>
        <dbReference type="Proteomes" id="UP000585614"/>
    </source>
</evidence>
<comment type="caution">
    <text evidence="2">The sequence shown here is derived from an EMBL/GenBank/DDBJ whole genome shotgun (WGS) entry which is preliminary data.</text>
</comment>
<evidence type="ECO:0000256" key="1">
    <source>
        <dbReference type="SAM" id="MobiDB-lite"/>
    </source>
</evidence>
<name>A0A7J7SXM6_RHIFE</name>
<gene>
    <name evidence="2" type="ORF">mRhiFer1_009075</name>
</gene>
<reference evidence="2 3" key="1">
    <citation type="journal article" date="2020" name="Nature">
        <title>Six reference-quality genomes reveal evolution of bat adaptations.</title>
        <authorList>
            <person name="Jebb D."/>
            <person name="Huang Z."/>
            <person name="Pippel M."/>
            <person name="Hughes G.M."/>
            <person name="Lavrichenko K."/>
            <person name="Devanna P."/>
            <person name="Winkler S."/>
            <person name="Jermiin L.S."/>
            <person name="Skirmuntt E.C."/>
            <person name="Katzourakis A."/>
            <person name="Burkitt-Gray L."/>
            <person name="Ray D.A."/>
            <person name="Sullivan K.A.M."/>
            <person name="Roscito J.G."/>
            <person name="Kirilenko B.M."/>
            <person name="Davalos L.M."/>
            <person name="Corthals A.P."/>
            <person name="Power M.L."/>
            <person name="Jones G."/>
            <person name="Ransome R.D."/>
            <person name="Dechmann D.K.N."/>
            <person name="Locatelli A.G."/>
            <person name="Puechmaille S.J."/>
            <person name="Fedrigo O."/>
            <person name="Jarvis E.D."/>
            <person name="Hiller M."/>
            <person name="Vernes S.C."/>
            <person name="Myers E.W."/>
            <person name="Teeling E.C."/>
        </authorList>
    </citation>
    <scope>NUCLEOTIDE SEQUENCE [LARGE SCALE GENOMIC DNA]</scope>
    <source>
        <strain evidence="2">MRhiFer1</strain>
        <tissue evidence="2">Lung</tissue>
    </source>
</reference>
<dbReference type="AlphaFoldDB" id="A0A7J7SXM6"/>
<protein>
    <submittedName>
        <fullName evidence="2">Uncharacterized protein</fullName>
    </submittedName>
</protein>
<accession>A0A7J7SXM6</accession>
<evidence type="ECO:0000313" key="2">
    <source>
        <dbReference type="EMBL" id="KAF6293186.1"/>
    </source>
</evidence>
<feature type="compositionally biased region" description="Basic and acidic residues" evidence="1">
    <location>
        <begin position="15"/>
        <end position="25"/>
    </location>
</feature>